<dbReference type="Proteomes" id="UP001151760">
    <property type="component" value="Unassembled WGS sequence"/>
</dbReference>
<reference evidence="4" key="2">
    <citation type="submission" date="2022-01" db="EMBL/GenBank/DDBJ databases">
        <authorList>
            <person name="Yamashiro T."/>
            <person name="Shiraishi A."/>
            <person name="Satake H."/>
            <person name="Nakayama K."/>
        </authorList>
    </citation>
    <scope>NUCLEOTIDE SEQUENCE</scope>
</reference>
<feature type="region of interest" description="Disordered" evidence="2">
    <location>
        <begin position="350"/>
        <end position="481"/>
    </location>
</feature>
<feature type="compositionally biased region" description="Polar residues" evidence="2">
    <location>
        <begin position="443"/>
        <end position="457"/>
    </location>
</feature>
<dbReference type="EMBL" id="BQNB010012443">
    <property type="protein sequence ID" value="GJT03627.1"/>
    <property type="molecule type" value="Genomic_DNA"/>
</dbReference>
<feature type="compositionally biased region" description="Basic and acidic residues" evidence="2">
    <location>
        <begin position="388"/>
        <end position="400"/>
    </location>
</feature>
<feature type="compositionally biased region" description="Polar residues" evidence="2">
    <location>
        <begin position="880"/>
        <end position="912"/>
    </location>
</feature>
<evidence type="ECO:0000259" key="3">
    <source>
        <dbReference type="PROSITE" id="PS50102"/>
    </source>
</evidence>
<dbReference type="Pfam" id="PF07744">
    <property type="entry name" value="SPOC"/>
    <property type="match status" value="2"/>
</dbReference>
<keyword evidence="1" id="KW-0694">RNA-binding</keyword>
<dbReference type="Gene3D" id="3.30.70.330">
    <property type="match status" value="1"/>
</dbReference>
<feature type="compositionally biased region" description="Low complexity" evidence="2">
    <location>
        <begin position="426"/>
        <end position="442"/>
    </location>
</feature>
<reference evidence="4" key="1">
    <citation type="journal article" date="2022" name="Int. J. Mol. Sci.">
        <title>Draft Genome of Tanacetum Coccineum: Genomic Comparison of Closely Related Tanacetum-Family Plants.</title>
        <authorList>
            <person name="Yamashiro T."/>
            <person name="Shiraishi A."/>
            <person name="Nakayama K."/>
            <person name="Satake H."/>
        </authorList>
    </citation>
    <scope>NUCLEOTIDE SEQUENCE</scope>
</reference>
<proteinExistence type="predicted"/>
<dbReference type="PANTHER" id="PTHR21494">
    <property type="entry name" value="ACTIVATING SIGNAL COINTEGRATOR 1 COMPLEX SUBUNIT 2 ASC-1 COMPLEX SUBUNIT P100"/>
    <property type="match status" value="1"/>
</dbReference>
<feature type="domain" description="RRM" evidence="3">
    <location>
        <begin position="506"/>
        <end position="578"/>
    </location>
</feature>
<feature type="compositionally biased region" description="Pro residues" evidence="2">
    <location>
        <begin position="929"/>
        <end position="938"/>
    </location>
</feature>
<dbReference type="PROSITE" id="PS50102">
    <property type="entry name" value="RRM"/>
    <property type="match status" value="1"/>
</dbReference>
<accession>A0ABQ5AQ55</accession>
<dbReference type="PANTHER" id="PTHR21494:SF2">
    <property type="entry name" value="NUCLEIC ACID BINDING PROTEIN"/>
    <property type="match status" value="1"/>
</dbReference>
<dbReference type="InterPro" id="IPR000504">
    <property type="entry name" value="RRM_dom"/>
</dbReference>
<dbReference type="InterPro" id="IPR012921">
    <property type="entry name" value="SPOC_C"/>
</dbReference>
<dbReference type="InterPro" id="IPR052586">
    <property type="entry name" value="ASCC2"/>
</dbReference>
<feature type="region of interest" description="Disordered" evidence="2">
    <location>
        <begin position="1"/>
        <end position="36"/>
    </location>
</feature>
<sequence>MATTEQPPKKRRPRYDSPQQSQFVPVNPITPTTTLPPEIVAQKRRNQEEIIKFYDSYKRLKNCVSNKNDDDQSQLEQAYLALIAASRGCTSVQRLVAEFVPRYASHCPTAFEAAAKVCINMHNCNIEIINRGEDSDGFSFETSTLCMFGLATICEAASSETLTSSVIQGICSTVFLDVLKFFISSFEGKGVFEIVDKDVVKMYGCPKTFSELKKNLSDGVEAPAVKLSKLRALCILWIFFSCPRNLLAACFELCSSSPAEGQYILNLLTSRLDTTDGDVSIDNTRPEDESIESKNCLLCLVLDKDPSLKQWILSKVKSISKSASPNVVSVITSAFEKIFKSFTEQLKAEEKPVESAVYDSSPSKSIGRQFSVPRTPGGAPDQLSGLQLDHHTSKISEADIRSNPSPNSSVGPLSMDVDSVDHSELSRASSSTPKAPSTSQTSLDLRSNSFGRVNTENHSSRLEKDLPSLNASSGGQNSNFESPKHHFPSWYCDGDRDAMDIYSASRNLWLGSLGPEASEPLIGYQFERFGPIDSLLYVPSKGFAVIGYKNIMDAVKAREVMRGRSPWGACLIIKFLDIGLGTRRDINGVTVGSCCDVYVGNINSQLDKDEILYEVRKVVFKGPLSVNDLVNEGALLMEFGTPEEAATVMAHLRPYRKEKRDLMTQVDRSSHGSVPMHVDSRNNNLGNGIVSSPHAQPVVGFSHGMHNTHNMELNSPRITVVNQGATMQSGYPYQAGAPEQNWTYGNPENVPHSTPIQGHNYAPSQPIQPSSYMQPMYYPPNNSWDSHGHIHHAPLNPNNFSNNAVVPPFLPASVTPLAQIQGNPLPPHHDQMFYAPPPLNTIPTPQPHMPPPQNMPPQQNMASPFPPQQNMASPFPPQQNMASPFPPQQNMASSFPPQQNMASPFPPQQNMASPFPPQQNLPPAYIHPEMPPPLPPTPPFLEFQPPPPPPPMESSVVGSGGYWQGTLSKSGVHYSNIHARRLHSDACNYGDSFAEPAEWPAKLDITKRTDFRHVMSTFSSTPPHKVSSLPHFTSDLSVLQLARPNGLGVVNCGQLDLVSRVVWARDFSDNSFRLLFCTNPTLPQAHTEKMVLLRLTKNNHRISQIHSECKREVCQLLPTSSGDHKGFQDFISYLKQRECAGVIKIPATKTIWARLLFILPYSSETCSLLSVTPDTTDCLLALVLPKETNFEWHKSLNIASALVVEDTFSTSRWRYLQFMSLKRTLAYTTEVSSVSVLQHKSLNIASALVVEDTFSTSRWRYLQFMSLKRTLAYTTEVSSVSVLQ</sequence>
<name>A0ABQ5AQ55_9ASTR</name>
<evidence type="ECO:0000256" key="1">
    <source>
        <dbReference type="PROSITE-ProRule" id="PRU00176"/>
    </source>
</evidence>
<comment type="caution">
    <text evidence="4">The sequence shown here is derived from an EMBL/GenBank/DDBJ whole genome shotgun (WGS) entry which is preliminary data.</text>
</comment>
<keyword evidence="5" id="KW-1185">Reference proteome</keyword>
<feature type="compositionally biased region" description="Polar residues" evidence="2">
    <location>
        <begin position="469"/>
        <end position="481"/>
    </location>
</feature>
<gene>
    <name evidence="4" type="ORF">Tco_0838089</name>
</gene>
<dbReference type="SUPFAM" id="SSF54928">
    <property type="entry name" value="RNA-binding domain, RBD"/>
    <property type="match status" value="1"/>
</dbReference>
<evidence type="ECO:0000256" key="2">
    <source>
        <dbReference type="SAM" id="MobiDB-lite"/>
    </source>
</evidence>
<evidence type="ECO:0000313" key="5">
    <source>
        <dbReference type="Proteomes" id="UP001151760"/>
    </source>
</evidence>
<feature type="compositionally biased region" description="Polar residues" evidence="2">
    <location>
        <begin position="402"/>
        <end position="411"/>
    </location>
</feature>
<dbReference type="InterPro" id="IPR035979">
    <property type="entry name" value="RBD_domain_sf"/>
</dbReference>
<feature type="compositionally biased region" description="Polar residues" evidence="2">
    <location>
        <begin position="358"/>
        <end position="368"/>
    </location>
</feature>
<evidence type="ECO:0000313" key="4">
    <source>
        <dbReference type="EMBL" id="GJT03627.1"/>
    </source>
</evidence>
<organism evidence="4 5">
    <name type="scientific">Tanacetum coccineum</name>
    <dbReference type="NCBI Taxonomy" id="301880"/>
    <lineage>
        <taxon>Eukaryota</taxon>
        <taxon>Viridiplantae</taxon>
        <taxon>Streptophyta</taxon>
        <taxon>Embryophyta</taxon>
        <taxon>Tracheophyta</taxon>
        <taxon>Spermatophyta</taxon>
        <taxon>Magnoliopsida</taxon>
        <taxon>eudicotyledons</taxon>
        <taxon>Gunneridae</taxon>
        <taxon>Pentapetalae</taxon>
        <taxon>asterids</taxon>
        <taxon>campanulids</taxon>
        <taxon>Asterales</taxon>
        <taxon>Asteraceae</taxon>
        <taxon>Asteroideae</taxon>
        <taxon>Anthemideae</taxon>
        <taxon>Anthemidinae</taxon>
        <taxon>Tanacetum</taxon>
    </lineage>
</organism>
<dbReference type="SMART" id="SM00360">
    <property type="entry name" value="RRM"/>
    <property type="match status" value="1"/>
</dbReference>
<feature type="non-terminal residue" evidence="4">
    <location>
        <position position="1284"/>
    </location>
</feature>
<dbReference type="InterPro" id="IPR012677">
    <property type="entry name" value="Nucleotide-bd_a/b_plait_sf"/>
</dbReference>
<protein>
    <submittedName>
        <fullName evidence="4">Nucleotide-binding alpha-beta plait domain-containing protein</fullName>
    </submittedName>
</protein>
<feature type="region of interest" description="Disordered" evidence="2">
    <location>
        <begin position="880"/>
        <end position="938"/>
    </location>
</feature>